<dbReference type="GO" id="GO:0061860">
    <property type="term" value="F:DNA clamp unloader activity"/>
    <property type="evidence" value="ECO:0007669"/>
    <property type="project" value="TreeGrafter"/>
</dbReference>
<dbReference type="InterPro" id="IPR003959">
    <property type="entry name" value="ATPase_AAA_core"/>
</dbReference>
<dbReference type="Pfam" id="PF00004">
    <property type="entry name" value="AAA"/>
    <property type="match status" value="1"/>
</dbReference>
<reference evidence="3" key="1">
    <citation type="submission" date="2017-02" db="UniProtKB">
        <authorList>
            <consortium name="WormBaseParasite"/>
        </authorList>
    </citation>
    <scope>IDENTIFICATION</scope>
</reference>
<dbReference type="GO" id="GO:0005524">
    <property type="term" value="F:ATP binding"/>
    <property type="evidence" value="ECO:0007669"/>
    <property type="project" value="InterPro"/>
</dbReference>
<keyword evidence="2" id="KW-1185">Reference proteome</keyword>
<evidence type="ECO:0000259" key="1">
    <source>
        <dbReference type="Pfam" id="PF00004"/>
    </source>
</evidence>
<accession>A0A0N4ZS41</accession>
<dbReference type="Proteomes" id="UP000038045">
    <property type="component" value="Unplaced"/>
</dbReference>
<dbReference type="GO" id="GO:0003677">
    <property type="term" value="F:DNA binding"/>
    <property type="evidence" value="ECO:0007669"/>
    <property type="project" value="TreeGrafter"/>
</dbReference>
<dbReference type="STRING" id="131310.A0A0N4ZS41"/>
<name>A0A0N4ZS41_PARTI</name>
<dbReference type="GO" id="GO:0005634">
    <property type="term" value="C:nucleus"/>
    <property type="evidence" value="ECO:0007669"/>
    <property type="project" value="TreeGrafter"/>
</dbReference>
<evidence type="ECO:0000313" key="3">
    <source>
        <dbReference type="WBParaSite" id="PTRK_0001132300.1"/>
    </source>
</evidence>
<dbReference type="PANTHER" id="PTHR23389">
    <property type="entry name" value="CHROMOSOME TRANSMISSION FIDELITY FACTOR 18"/>
    <property type="match status" value="1"/>
</dbReference>
<dbReference type="SUPFAM" id="SSF52540">
    <property type="entry name" value="P-loop containing nucleoside triphosphate hydrolases"/>
    <property type="match status" value="1"/>
</dbReference>
<dbReference type="WBParaSite" id="PTRK_0001132300.1">
    <property type="protein sequence ID" value="PTRK_0001132300.1"/>
    <property type="gene ID" value="PTRK_0001132300"/>
</dbReference>
<dbReference type="PANTHER" id="PTHR23389:SF21">
    <property type="entry name" value="ATPASE FAMILY AAA DOMAIN-CONTAINING PROTEIN 5"/>
    <property type="match status" value="1"/>
</dbReference>
<dbReference type="Gene3D" id="3.40.50.300">
    <property type="entry name" value="P-loop containing nucleotide triphosphate hydrolases"/>
    <property type="match status" value="1"/>
</dbReference>
<sequence length="628" mass="72822">MMKLFPIFVNNKSSSSTSHILSDDKKLGNSIDTRKSTKRKVSEAVKSNGGDEIFILEDTVDIITLDYKKVSIINDEKVEQKERLIKNTSKKKKKIQNNEVNVDSLATNCKNKILNKEFDFAPFENLYHVLQNVDDKFSLEHYKLSFPKVNKISKENIKLDDKLHYSILKNVENSFYIGYTPSQEEISRIFHIDMNHFMQAWYTYGAELRDKGYLEKSLLCTAIKPLCSGDFLNNCHPVDKLKLWLSSWKNKIENPVLYSKSHNNIESDSENSMEIGNYMDIAFNPLLLVGPYGIGKTSAIKHAAENLNFNIISLGSDERRNSASVLAKLSGAITNFRVIDAKSAMNNFFQPKQKVVEKKLGMTCIVIEDVDIIFEDDEGFWSALKNICIDSKVPIILTCVEEKVPIKELTKLISFHEKRNILQFDYISVNALVDYIQSVIFGAYKYYLNKSYLKQLIRDMKTDVRGILHHLQYILSTGLQVVYKKESNFISEDICFMKKSYLMNEILHITNENRINYLPDFSEEFAKENHDLYCCSQEQNLQSQGNTFHEDYLDIIDNLRCIRFADGSTRTELASEMIDILKVLDIEFDNRMLQSRRQTSRHPFSRLNDLLKYPYIVNLLRKKIKKCF</sequence>
<organism evidence="2 3">
    <name type="scientific">Parastrongyloides trichosuri</name>
    <name type="common">Possum-specific nematode worm</name>
    <dbReference type="NCBI Taxonomy" id="131310"/>
    <lineage>
        <taxon>Eukaryota</taxon>
        <taxon>Metazoa</taxon>
        <taxon>Ecdysozoa</taxon>
        <taxon>Nematoda</taxon>
        <taxon>Chromadorea</taxon>
        <taxon>Rhabditida</taxon>
        <taxon>Tylenchina</taxon>
        <taxon>Panagrolaimomorpha</taxon>
        <taxon>Strongyloidoidea</taxon>
        <taxon>Strongyloididae</taxon>
        <taxon>Parastrongyloides</taxon>
    </lineage>
</organism>
<dbReference type="GO" id="GO:0016887">
    <property type="term" value="F:ATP hydrolysis activity"/>
    <property type="evidence" value="ECO:0007669"/>
    <property type="project" value="InterPro"/>
</dbReference>
<dbReference type="AlphaFoldDB" id="A0A0N4ZS41"/>
<feature type="domain" description="ATPase AAA-type core" evidence="1">
    <location>
        <begin position="286"/>
        <end position="379"/>
    </location>
</feature>
<protein>
    <submittedName>
        <fullName evidence="3">ATPase_AAA_core domain-containing protein</fullName>
    </submittedName>
</protein>
<evidence type="ECO:0000313" key="2">
    <source>
        <dbReference type="Proteomes" id="UP000038045"/>
    </source>
</evidence>
<dbReference type="InterPro" id="IPR027417">
    <property type="entry name" value="P-loop_NTPase"/>
</dbReference>
<proteinExistence type="predicted"/>